<dbReference type="AlphaFoldDB" id="A0A484BTR8"/>
<keyword evidence="3" id="KW-1185">Reference proteome</keyword>
<evidence type="ECO:0000313" key="3">
    <source>
        <dbReference type="Proteomes" id="UP000295192"/>
    </source>
</evidence>
<sequence length="445" mass="51419">MRTLLLQVGKNHNTVLTNGRATPDEIAIAMLGLNKVIQTLVAEFQLKLDLTNVANADWRTAILETSKRRLKVQRTEEKRRKRKELKEQKEKTRSRLEWLQQNQPEVHKCEEDEKNDTDTPAGKCLVERLQSKETDEELTLKTKNKTKPAIKVKAKSKKRTSEQIGLDVRHKKTKTDDNKQQPTDEEKKPTRMDAAAQPKLKETRERHKKSKADDNKQQPTDEEKKPTRMDAAVHPKLKETTEMENKSIPNDNRNKSMEMEKQRPTHVVDPFFITESGQPYMSTAVVLSGDSNNESEDEMERQNYVEQRKQKSLAKKQDYNNTRFNERLPARVANEDETEPRNYMEQRKQKPLANKLDYKNPRFNARHPAWVADEQQKPIVTNFKGKKIKFGEDGDITETSIAPPVPTAPNPTPVSTEGMHPSWVAKQKLKPKIAVFSGKKIKFDD</sequence>
<dbReference type="EMBL" id="LSRL02000005">
    <property type="protein sequence ID" value="TDG52054.1"/>
    <property type="molecule type" value="Genomic_DNA"/>
</dbReference>
<feature type="compositionally biased region" description="Basic and acidic residues" evidence="1">
    <location>
        <begin position="339"/>
        <end position="348"/>
    </location>
</feature>
<feature type="compositionally biased region" description="Basic and acidic residues" evidence="1">
    <location>
        <begin position="300"/>
        <end position="309"/>
    </location>
</feature>
<dbReference type="Proteomes" id="UP000295192">
    <property type="component" value="Unassembled WGS sequence"/>
</dbReference>
<feature type="compositionally biased region" description="Basic and acidic residues" evidence="1">
    <location>
        <begin position="252"/>
        <end position="261"/>
    </location>
</feature>
<feature type="region of interest" description="Disordered" evidence="1">
    <location>
        <begin position="289"/>
        <end position="360"/>
    </location>
</feature>
<dbReference type="PANTHER" id="PTHR23325">
    <property type="entry name" value="SERUM RESPONSE FACTOR-BINDING"/>
    <property type="match status" value="1"/>
</dbReference>
<organism evidence="2 3">
    <name type="scientific">Drosophila navojoa</name>
    <name type="common">Fruit fly</name>
    <dbReference type="NCBI Taxonomy" id="7232"/>
    <lineage>
        <taxon>Eukaryota</taxon>
        <taxon>Metazoa</taxon>
        <taxon>Ecdysozoa</taxon>
        <taxon>Arthropoda</taxon>
        <taxon>Hexapoda</taxon>
        <taxon>Insecta</taxon>
        <taxon>Pterygota</taxon>
        <taxon>Neoptera</taxon>
        <taxon>Endopterygota</taxon>
        <taxon>Diptera</taxon>
        <taxon>Brachycera</taxon>
        <taxon>Muscomorpha</taxon>
        <taxon>Ephydroidea</taxon>
        <taxon>Drosophilidae</taxon>
        <taxon>Drosophila</taxon>
    </lineage>
</organism>
<dbReference type="GO" id="GO:0030490">
    <property type="term" value="P:maturation of SSU-rRNA"/>
    <property type="evidence" value="ECO:0007669"/>
    <property type="project" value="TreeGrafter"/>
</dbReference>
<feature type="compositionally biased region" description="Basic and acidic residues" evidence="1">
    <location>
        <begin position="199"/>
        <end position="245"/>
    </location>
</feature>
<accession>A0A484BTR8</accession>
<feature type="region of interest" description="Disordered" evidence="1">
    <location>
        <begin position="147"/>
        <end position="261"/>
    </location>
</feature>
<feature type="region of interest" description="Disordered" evidence="1">
    <location>
        <begin position="391"/>
        <end position="419"/>
    </location>
</feature>
<dbReference type="InterPro" id="IPR037393">
    <property type="entry name" value="Bud22/SRFB1"/>
</dbReference>
<proteinExistence type="predicted"/>
<evidence type="ECO:0000256" key="1">
    <source>
        <dbReference type="SAM" id="MobiDB-lite"/>
    </source>
</evidence>
<protein>
    <recommendedName>
        <fullName evidence="4">Serum response factor-binding protein 1</fullName>
    </recommendedName>
</protein>
<feature type="compositionally biased region" description="Basic residues" evidence="1">
    <location>
        <begin position="147"/>
        <end position="158"/>
    </location>
</feature>
<gene>
    <name evidence="2" type="ORF">AWZ03_001335</name>
</gene>
<reference evidence="2 3" key="1">
    <citation type="journal article" date="2019" name="J. Hered.">
        <title>An Improved Genome Assembly for Drosophila navojoa, the Basal Species in the mojavensis Cluster.</title>
        <authorList>
            <person name="Vanderlinde T."/>
            <person name="Dupim E.G."/>
            <person name="Nazario-Yepiz N.O."/>
            <person name="Carvalho A.B."/>
        </authorList>
    </citation>
    <scope>NUCLEOTIDE SEQUENCE [LARGE SCALE GENOMIC DNA]</scope>
    <source>
        <strain evidence="2">Navoj_Jal97</strain>
        <tissue evidence="2">Whole organism</tissue>
    </source>
</reference>
<name>A0A484BTR8_DRONA</name>
<dbReference type="GO" id="GO:0030686">
    <property type="term" value="C:90S preribosome"/>
    <property type="evidence" value="ECO:0007669"/>
    <property type="project" value="TreeGrafter"/>
</dbReference>
<feature type="compositionally biased region" description="Basic and acidic residues" evidence="1">
    <location>
        <begin position="174"/>
        <end position="191"/>
    </location>
</feature>
<comment type="caution">
    <text evidence="2">The sequence shown here is derived from an EMBL/GenBank/DDBJ whole genome shotgun (WGS) entry which is preliminary data.</text>
</comment>
<dbReference type="OMA" id="LPTDGMH"/>
<dbReference type="OrthoDB" id="3364872at2759"/>
<feature type="region of interest" description="Disordered" evidence="1">
    <location>
        <begin position="71"/>
        <end position="128"/>
    </location>
</feature>
<feature type="compositionally biased region" description="Basic and acidic residues" evidence="1">
    <location>
        <begin position="73"/>
        <end position="96"/>
    </location>
</feature>
<feature type="compositionally biased region" description="Pro residues" evidence="1">
    <location>
        <begin position="403"/>
        <end position="412"/>
    </location>
</feature>
<dbReference type="STRING" id="7232.A0A484BTR8"/>
<evidence type="ECO:0000313" key="2">
    <source>
        <dbReference type="EMBL" id="TDG52054.1"/>
    </source>
</evidence>
<evidence type="ECO:0008006" key="4">
    <source>
        <dbReference type="Google" id="ProtNLM"/>
    </source>
</evidence>
<dbReference type="PANTHER" id="PTHR23325:SF1">
    <property type="entry name" value="SERUM RESPONSE FACTOR-BINDING PROTEIN 1"/>
    <property type="match status" value="1"/>
</dbReference>
<dbReference type="GO" id="GO:0005634">
    <property type="term" value="C:nucleus"/>
    <property type="evidence" value="ECO:0007669"/>
    <property type="project" value="TreeGrafter"/>
</dbReference>